<dbReference type="Gene3D" id="3.40.50.720">
    <property type="entry name" value="NAD(P)-binding Rossmann-like Domain"/>
    <property type="match status" value="1"/>
</dbReference>
<organism evidence="1 2">
    <name type="scientific">Agaricus bisporus var. burnettii (strain JB137-S8 / ATCC MYA-4627 / FGSC 10392)</name>
    <name type="common">White button mushroom</name>
    <dbReference type="NCBI Taxonomy" id="597362"/>
    <lineage>
        <taxon>Eukaryota</taxon>
        <taxon>Fungi</taxon>
        <taxon>Dikarya</taxon>
        <taxon>Basidiomycota</taxon>
        <taxon>Agaricomycotina</taxon>
        <taxon>Agaricomycetes</taxon>
        <taxon>Agaricomycetidae</taxon>
        <taxon>Agaricales</taxon>
        <taxon>Agaricineae</taxon>
        <taxon>Agaricaceae</taxon>
        <taxon>Agaricus</taxon>
    </lineage>
</organism>
<sequence length="124" mass="13585">MGLHLADDGLDVAINNLEVNRTSLQKPRALSLPKDVSPLYTGNVSDETVLNFMVDPVVESLGGLDVVSCGKSWEFIQLYKTFTLRPHCVTLLANAGICFGKLILDTTVENWTGIFTVNIRSMLS</sequence>
<name>K5X185_AGABU</name>
<dbReference type="HOGENOM" id="CLU_163474_0_0_1"/>
<keyword evidence="2" id="KW-1185">Reference proteome</keyword>
<dbReference type="STRING" id="597362.K5X185"/>
<accession>K5X185</accession>
<dbReference type="KEGG" id="abp:AGABI1DRAFT115554"/>
<proteinExistence type="predicted"/>
<dbReference type="Proteomes" id="UP000008493">
    <property type="component" value="Unassembled WGS sequence"/>
</dbReference>
<dbReference type="RefSeq" id="XP_007332506.1">
    <property type="nucleotide sequence ID" value="XM_007332444.1"/>
</dbReference>
<dbReference type="GeneID" id="18824769"/>
<gene>
    <name evidence="1" type="ORF">AGABI1DRAFT_115554</name>
</gene>
<evidence type="ECO:0000313" key="2">
    <source>
        <dbReference type="Proteomes" id="UP000008493"/>
    </source>
</evidence>
<evidence type="ECO:0000313" key="1">
    <source>
        <dbReference type="EMBL" id="EKM76898.1"/>
    </source>
</evidence>
<reference evidence="2" key="1">
    <citation type="journal article" date="2012" name="Proc. Natl. Acad. Sci. U.S.A.">
        <title>Genome sequence of the button mushroom Agaricus bisporus reveals mechanisms governing adaptation to a humic-rich ecological niche.</title>
        <authorList>
            <person name="Morin E."/>
            <person name="Kohler A."/>
            <person name="Baker A.R."/>
            <person name="Foulongne-Oriol M."/>
            <person name="Lombard V."/>
            <person name="Nagy L.G."/>
            <person name="Ohm R.A."/>
            <person name="Patyshakuliyeva A."/>
            <person name="Brun A."/>
            <person name="Aerts A.L."/>
            <person name="Bailey A.M."/>
            <person name="Billette C."/>
            <person name="Coutinho P.M."/>
            <person name="Deakin G."/>
            <person name="Doddapaneni H."/>
            <person name="Floudas D."/>
            <person name="Grimwood J."/>
            <person name="Hilden K."/>
            <person name="Kuees U."/>
            <person name="LaButti K.M."/>
            <person name="Lapidus A."/>
            <person name="Lindquist E.A."/>
            <person name="Lucas S.M."/>
            <person name="Murat C."/>
            <person name="Riley R.W."/>
            <person name="Salamov A.A."/>
            <person name="Schmutz J."/>
            <person name="Subramanian V."/>
            <person name="Woesten H.A.B."/>
            <person name="Xu J."/>
            <person name="Eastwood D.C."/>
            <person name="Foster G.D."/>
            <person name="Sonnenberg A.S."/>
            <person name="Cullen D."/>
            <person name="de Vries R.P."/>
            <person name="Lundell T."/>
            <person name="Hibbett D.S."/>
            <person name="Henrissat B."/>
            <person name="Burton K.S."/>
            <person name="Kerrigan R.W."/>
            <person name="Challen M.P."/>
            <person name="Grigoriev I.V."/>
            <person name="Martin F."/>
        </authorList>
    </citation>
    <scope>NUCLEOTIDE SEQUENCE [LARGE SCALE GENOMIC DNA]</scope>
    <source>
        <strain evidence="2">JB137-S8 / ATCC MYA-4627 / FGSC 10392</strain>
    </source>
</reference>
<dbReference type="InParanoid" id="K5X185"/>
<protein>
    <submittedName>
        <fullName evidence="1">Uncharacterized protein</fullName>
    </submittedName>
</protein>
<dbReference type="EMBL" id="JH971399">
    <property type="protein sequence ID" value="EKM76898.1"/>
    <property type="molecule type" value="Genomic_DNA"/>
</dbReference>
<dbReference type="AlphaFoldDB" id="K5X185"/>
<dbReference type="OMA" id="IFAKGHP"/>